<evidence type="ECO:0000313" key="1">
    <source>
        <dbReference type="EMBL" id="KAB0685839.1"/>
    </source>
</evidence>
<dbReference type="KEGG" id="btei:WS51_14670"/>
<dbReference type="GO" id="GO:0016757">
    <property type="term" value="F:glycosyltransferase activity"/>
    <property type="evidence" value="ECO:0007669"/>
    <property type="project" value="InterPro"/>
</dbReference>
<dbReference type="GO" id="GO:0009103">
    <property type="term" value="P:lipopolysaccharide biosynthetic process"/>
    <property type="evidence" value="ECO:0007669"/>
    <property type="project" value="TreeGrafter"/>
</dbReference>
<accession>A0A6L3NPY5</accession>
<dbReference type="EMBL" id="VZOL01000015">
    <property type="protein sequence ID" value="KAB0685839.1"/>
    <property type="molecule type" value="Genomic_DNA"/>
</dbReference>
<evidence type="ECO:0000313" key="2">
    <source>
        <dbReference type="Proteomes" id="UP000473571"/>
    </source>
</evidence>
<reference evidence="1 2" key="1">
    <citation type="submission" date="2019-09" db="EMBL/GenBank/DDBJ databases">
        <title>Draft genome sequences of 48 bacterial type strains from the CCUG.</title>
        <authorList>
            <person name="Tunovic T."/>
            <person name="Pineiro-Iglesias B."/>
            <person name="Unosson C."/>
            <person name="Inganas E."/>
            <person name="Ohlen M."/>
            <person name="Cardew S."/>
            <person name="Jensie-Markopoulos S."/>
            <person name="Salva-Serra F."/>
            <person name="Jaen-Luchoro D."/>
            <person name="Karlsson R."/>
            <person name="Svensson-Stadler L."/>
            <person name="Chun J."/>
            <person name="Moore E."/>
        </authorList>
    </citation>
    <scope>NUCLEOTIDE SEQUENCE [LARGE SCALE GENOMIC DNA]</scope>
    <source>
        <strain evidence="1 2">CCUG 65687</strain>
    </source>
</reference>
<dbReference type="AlphaFoldDB" id="A0A6L3NPY5"/>
<dbReference type="InterPro" id="IPR001296">
    <property type="entry name" value="Glyco_trans_1"/>
</dbReference>
<dbReference type="PANTHER" id="PTHR46401">
    <property type="entry name" value="GLYCOSYLTRANSFERASE WBBK-RELATED"/>
    <property type="match status" value="1"/>
</dbReference>
<dbReference type="RefSeq" id="WP_059807497.1">
    <property type="nucleotide sequence ID" value="NZ_CABVPO010000016.1"/>
</dbReference>
<dbReference type="Pfam" id="PF00534">
    <property type="entry name" value="Glycos_transf_1"/>
    <property type="match status" value="1"/>
</dbReference>
<dbReference type="PANTHER" id="PTHR46401:SF2">
    <property type="entry name" value="GLYCOSYLTRANSFERASE WBBK-RELATED"/>
    <property type="match status" value="1"/>
</dbReference>
<comment type="caution">
    <text evidence="1">The sequence shown here is derived from an EMBL/GenBank/DDBJ whole genome shotgun (WGS) entry which is preliminary data.</text>
</comment>
<gene>
    <name evidence="1" type="ORF">F7R13_02925</name>
</gene>
<dbReference type="SUPFAM" id="SSF53756">
    <property type="entry name" value="UDP-Glycosyltransferase/glycogen phosphorylase"/>
    <property type="match status" value="1"/>
</dbReference>
<dbReference type="Proteomes" id="UP000473571">
    <property type="component" value="Unassembled WGS sequence"/>
</dbReference>
<dbReference type="GeneID" id="46199461"/>
<dbReference type="CDD" id="cd03801">
    <property type="entry name" value="GT4_PimA-like"/>
    <property type="match status" value="1"/>
</dbReference>
<keyword evidence="1" id="KW-0808">Transferase</keyword>
<name>A0A6L3NPY5_9BURK</name>
<organism evidence="1 2">
    <name type="scientific">Burkholderia territorii</name>
    <dbReference type="NCBI Taxonomy" id="1503055"/>
    <lineage>
        <taxon>Bacteria</taxon>
        <taxon>Pseudomonadati</taxon>
        <taxon>Pseudomonadota</taxon>
        <taxon>Betaproteobacteria</taxon>
        <taxon>Burkholderiales</taxon>
        <taxon>Burkholderiaceae</taxon>
        <taxon>Burkholderia</taxon>
        <taxon>Burkholderia cepacia complex</taxon>
    </lineage>
</organism>
<dbReference type="Gene3D" id="3.40.50.2000">
    <property type="entry name" value="Glycogen Phosphorylase B"/>
    <property type="match status" value="1"/>
</dbReference>
<proteinExistence type="predicted"/>
<protein>
    <submittedName>
        <fullName evidence="1">Glycosyltransferase family 4 protein</fullName>
    </submittedName>
</protein>
<sequence length="370" mass="40881">MKVSYVNGICVKNDAISNSIRDEVRALRKSGVDDVRLYAYACEYDDIPSTVVSEVRDIAFDPHFLASDVVIFHFGIYYPLFDLLSIVPARARRLVVFHNVTPREFVKPESRALIDQSFSQMSNIAWADHVICVSDTNLEVLRKAGIDTPATVLPLAIHSMSHPPSRKPSVVDNIVRIAFIGRFVKSKGPHELLMALSNVLASNPTCAVKLDMVGNLLFSDPELLAQIETIIATLARQYGRRVEIKIHGNASEEQKHEILQDADLFVLPTYHEGFGVPIVEAISNGCYVIAYDNSNVPSVTNGFGRLVNTGCIDSLSAELAQAVEKVVSAAWRGSGDESYQTFVTHATRYAEEFSPGRVARNFVNLVSKIQ</sequence>